<dbReference type="eggNOG" id="ENOG502SH1Q">
    <property type="taxonomic scope" value="Eukaryota"/>
</dbReference>
<dbReference type="HOGENOM" id="CLU_1057619_0_0_1"/>
<evidence type="ECO:0008006" key="5">
    <source>
        <dbReference type="Google" id="ProtNLM"/>
    </source>
</evidence>
<gene>
    <name evidence="3" type="ORF">HMPREF1541_00881</name>
</gene>
<dbReference type="EMBL" id="KB822711">
    <property type="protein sequence ID" value="ETN46694.1"/>
    <property type="molecule type" value="Genomic_DNA"/>
</dbReference>
<keyword evidence="2" id="KW-0732">Signal</keyword>
<reference evidence="3 4" key="1">
    <citation type="submission" date="2013-03" db="EMBL/GenBank/DDBJ databases">
        <title>The Genome Sequence of Phialophora europaea CBS 101466.</title>
        <authorList>
            <consortium name="The Broad Institute Genomics Platform"/>
            <person name="Cuomo C."/>
            <person name="de Hoog S."/>
            <person name="Gorbushina A."/>
            <person name="Walker B."/>
            <person name="Young S.K."/>
            <person name="Zeng Q."/>
            <person name="Gargeya S."/>
            <person name="Fitzgerald M."/>
            <person name="Haas B."/>
            <person name="Abouelleil A."/>
            <person name="Allen A.W."/>
            <person name="Alvarado L."/>
            <person name="Arachchi H.M."/>
            <person name="Berlin A.M."/>
            <person name="Chapman S.B."/>
            <person name="Gainer-Dewar J."/>
            <person name="Goldberg J."/>
            <person name="Griggs A."/>
            <person name="Gujja S."/>
            <person name="Hansen M."/>
            <person name="Howarth C."/>
            <person name="Imamovic A."/>
            <person name="Ireland A."/>
            <person name="Larimer J."/>
            <person name="McCowan C."/>
            <person name="Murphy C."/>
            <person name="Pearson M."/>
            <person name="Poon T.W."/>
            <person name="Priest M."/>
            <person name="Roberts A."/>
            <person name="Saif S."/>
            <person name="Shea T."/>
            <person name="Sisk P."/>
            <person name="Sykes S."/>
            <person name="Wortman J."/>
            <person name="Nusbaum C."/>
            <person name="Birren B."/>
        </authorList>
    </citation>
    <scope>NUCLEOTIDE SEQUENCE [LARGE SCALE GENOMIC DNA]</scope>
    <source>
        <strain evidence="3 4">CBS 101466</strain>
    </source>
</reference>
<sequence length="252" mass="24704">MAPINTKALLTILLLSSSALSAPLGARQLAGEGAAADSLLSGTDNAVGYGTEDALDNTATLISNTKPNTRRQLAGEGAAADSILSGTDNAVGYGTEDALDNTAALISNTKGAVPAARRRQLDKISNGVQAVGNAAGVGSTTQPATSAGDSIDGTLTGDAAGAGAQVADTEVSTAEQIGSAVPRQRRQLDKISNGVQAVGDAAGVGSTTEPVTTTGDNVDGQLTGDAATVGQQVADDEVTTAEQAGSDVPTNA</sequence>
<dbReference type="InParanoid" id="W2SFL1"/>
<dbReference type="RefSeq" id="XP_008711406.1">
    <property type="nucleotide sequence ID" value="XM_008713184.1"/>
</dbReference>
<proteinExistence type="predicted"/>
<evidence type="ECO:0000256" key="2">
    <source>
        <dbReference type="SAM" id="SignalP"/>
    </source>
</evidence>
<dbReference type="OrthoDB" id="3521820at2759"/>
<protein>
    <recommendedName>
        <fullName evidence="5">SMP domain-containing protein</fullName>
    </recommendedName>
</protein>
<evidence type="ECO:0000313" key="4">
    <source>
        <dbReference type="Proteomes" id="UP000030752"/>
    </source>
</evidence>
<feature type="chain" id="PRO_5004824310" description="SMP domain-containing protein" evidence="2">
    <location>
        <begin position="22"/>
        <end position="252"/>
    </location>
</feature>
<feature type="signal peptide" evidence="2">
    <location>
        <begin position="1"/>
        <end position="21"/>
    </location>
</feature>
<dbReference type="Proteomes" id="UP000030752">
    <property type="component" value="Unassembled WGS sequence"/>
</dbReference>
<keyword evidence="4" id="KW-1185">Reference proteome</keyword>
<name>W2SFL1_CYPE1</name>
<feature type="compositionally biased region" description="Polar residues" evidence="1">
    <location>
        <begin position="240"/>
        <end position="252"/>
    </location>
</feature>
<feature type="region of interest" description="Disordered" evidence="1">
    <location>
        <begin position="200"/>
        <end position="252"/>
    </location>
</feature>
<feature type="compositionally biased region" description="Polar residues" evidence="1">
    <location>
        <begin position="206"/>
        <end position="216"/>
    </location>
</feature>
<accession>W2SFL1</accession>
<evidence type="ECO:0000256" key="1">
    <source>
        <dbReference type="SAM" id="MobiDB-lite"/>
    </source>
</evidence>
<dbReference type="VEuPathDB" id="FungiDB:HMPREF1541_00881"/>
<dbReference type="GeneID" id="19968220"/>
<evidence type="ECO:0000313" key="3">
    <source>
        <dbReference type="EMBL" id="ETN46694.1"/>
    </source>
</evidence>
<dbReference type="AlphaFoldDB" id="W2SFL1"/>
<organism evidence="3 4">
    <name type="scientific">Cyphellophora europaea (strain CBS 101466)</name>
    <name type="common">Phialophora europaea</name>
    <dbReference type="NCBI Taxonomy" id="1220924"/>
    <lineage>
        <taxon>Eukaryota</taxon>
        <taxon>Fungi</taxon>
        <taxon>Dikarya</taxon>
        <taxon>Ascomycota</taxon>
        <taxon>Pezizomycotina</taxon>
        <taxon>Eurotiomycetes</taxon>
        <taxon>Chaetothyriomycetidae</taxon>
        <taxon>Chaetothyriales</taxon>
        <taxon>Cyphellophoraceae</taxon>
        <taxon>Cyphellophora</taxon>
    </lineage>
</organism>